<comment type="caution">
    <text evidence="1">The sequence shown here is derived from an EMBL/GenBank/DDBJ whole genome shotgun (WGS) entry which is preliminary data.</text>
</comment>
<accession>A0AAW8ASF1</accession>
<reference evidence="1" key="1">
    <citation type="submission" date="2023-07" db="EMBL/GenBank/DDBJ databases">
        <authorList>
            <person name="Peng Z."/>
        </authorList>
    </citation>
    <scope>NUCLEOTIDE SEQUENCE</scope>
    <source>
        <strain evidence="1">KP219</strain>
    </source>
</reference>
<feature type="non-terminal residue" evidence="1">
    <location>
        <position position="1"/>
    </location>
</feature>
<protein>
    <recommendedName>
        <fullName evidence="3">Transposase</fullName>
    </recommendedName>
</protein>
<dbReference type="Proteomes" id="UP001244490">
    <property type="component" value="Unassembled WGS sequence"/>
</dbReference>
<organism evidence="1 2">
    <name type="scientific">Klebsiella pneumoniae</name>
    <dbReference type="NCBI Taxonomy" id="573"/>
    <lineage>
        <taxon>Bacteria</taxon>
        <taxon>Pseudomonadati</taxon>
        <taxon>Pseudomonadota</taxon>
        <taxon>Gammaproteobacteria</taxon>
        <taxon>Enterobacterales</taxon>
        <taxon>Enterobacteriaceae</taxon>
        <taxon>Klebsiella/Raoultella group</taxon>
        <taxon>Klebsiella</taxon>
        <taxon>Klebsiella pneumoniae complex</taxon>
    </lineage>
</organism>
<evidence type="ECO:0000313" key="2">
    <source>
        <dbReference type="Proteomes" id="UP001244490"/>
    </source>
</evidence>
<sequence>SIYSYAVMSNHFHIVLSTDPQEAQLWSDEEVAERWLRIFPGALNWTSDRKQRERIAYALTSDPKRIQEIRARLGSL</sequence>
<name>A0AAW8ASF1_KLEPN</name>
<gene>
    <name evidence="1" type="ORF">Q6294_34730</name>
</gene>
<dbReference type="AlphaFoldDB" id="A0AAW8ASF1"/>
<evidence type="ECO:0000313" key="1">
    <source>
        <dbReference type="EMBL" id="MDP0972088.1"/>
    </source>
</evidence>
<dbReference type="EMBL" id="JAUUIA010001658">
    <property type="protein sequence ID" value="MDP0972088.1"/>
    <property type="molecule type" value="Genomic_DNA"/>
</dbReference>
<feature type="non-terminal residue" evidence="1">
    <location>
        <position position="76"/>
    </location>
</feature>
<proteinExistence type="predicted"/>
<evidence type="ECO:0008006" key="3">
    <source>
        <dbReference type="Google" id="ProtNLM"/>
    </source>
</evidence>